<evidence type="ECO:0008006" key="3">
    <source>
        <dbReference type="Google" id="ProtNLM"/>
    </source>
</evidence>
<sequence length="248" mass="26940">MKCEGIHMKKLIICHGDKGGVGKSIFAMLATDWGLQAGRRVAVIEGDVKIGDVGRRYSGVDGVHGFGVDLDKSGRDAENAVTALFRQLEDSEADFVVLNAPANGHKALDSQAEIIVPVAQDLGFEVCVAWMVGLEESCARLANISIICEMADRRIAVVNRHESQYDADFFWLTDKTDRDIWVKSGGMLGEIPDLASRVAAKIKENQGVPLAFLSSKDSPLHLVDRQVIKNWLKKSWEGAVIPLVGGAV</sequence>
<reference evidence="1 2" key="1">
    <citation type="submission" date="2016-06" db="EMBL/GenBank/DDBJ databases">
        <title>Gene turnover analysis identifies the evolutionary adaptation of the extremophile Acidithiobacillus caldus.</title>
        <authorList>
            <person name="Zhang X."/>
        </authorList>
    </citation>
    <scope>NUCLEOTIDE SEQUENCE [LARGE SCALE GENOMIC DNA]</scope>
    <source>
        <strain evidence="1 2">DX</strain>
    </source>
</reference>
<organism evidence="1 2">
    <name type="scientific">Acidithiobacillus caldus</name>
    <dbReference type="NCBI Taxonomy" id="33059"/>
    <lineage>
        <taxon>Bacteria</taxon>
        <taxon>Pseudomonadati</taxon>
        <taxon>Pseudomonadota</taxon>
        <taxon>Acidithiobacillia</taxon>
        <taxon>Acidithiobacillales</taxon>
        <taxon>Acidithiobacillaceae</taxon>
        <taxon>Acidithiobacillus</taxon>
    </lineage>
</organism>
<proteinExistence type="predicted"/>
<dbReference type="SUPFAM" id="SSF52540">
    <property type="entry name" value="P-loop containing nucleoside triphosphate hydrolases"/>
    <property type="match status" value="1"/>
</dbReference>
<comment type="caution">
    <text evidence="1">The sequence shown here is derived from an EMBL/GenBank/DDBJ whole genome shotgun (WGS) entry which is preliminary data.</text>
</comment>
<dbReference type="InterPro" id="IPR027417">
    <property type="entry name" value="P-loop_NTPase"/>
</dbReference>
<evidence type="ECO:0000313" key="2">
    <source>
        <dbReference type="Proteomes" id="UP000175616"/>
    </source>
</evidence>
<dbReference type="AlphaFoldDB" id="A0A1E7YR59"/>
<evidence type="ECO:0000313" key="1">
    <source>
        <dbReference type="EMBL" id="OFC38869.1"/>
    </source>
</evidence>
<gene>
    <name evidence="1" type="ORF">BAE27_01125</name>
</gene>
<dbReference type="Gene3D" id="3.40.50.300">
    <property type="entry name" value="P-loop containing nucleotide triphosphate hydrolases"/>
    <property type="match status" value="1"/>
</dbReference>
<name>A0A1E7YR59_9PROT</name>
<protein>
    <recommendedName>
        <fullName evidence="3">CobQ/CobB/MinD/ParA nucleotide binding domain-containing protein</fullName>
    </recommendedName>
</protein>
<dbReference type="EMBL" id="LZYE01000020">
    <property type="protein sequence ID" value="OFC38869.1"/>
    <property type="molecule type" value="Genomic_DNA"/>
</dbReference>
<accession>A0A1E7YR59</accession>
<dbReference type="Proteomes" id="UP000175616">
    <property type="component" value="Unassembled WGS sequence"/>
</dbReference>